<evidence type="ECO:0008006" key="4">
    <source>
        <dbReference type="Google" id="ProtNLM"/>
    </source>
</evidence>
<accession>A0AAD5SYB4</accession>
<dbReference type="EMBL" id="JADGJH010001499">
    <property type="protein sequence ID" value="KAJ3112844.1"/>
    <property type="molecule type" value="Genomic_DNA"/>
</dbReference>
<sequence>MKNPRLIGLATVTTTLTTLTGLVAGSWSALDTVALTANQHPECVAVSAVKTCAPWTTGLFINATAVAAAHHLAAPATAVSWDAALQTNVSSAADSLNCNTADPPPVQFWTTYVCLRDLFVLSADCNDFLNAESVLC</sequence>
<keyword evidence="3" id="KW-1185">Reference proteome</keyword>
<gene>
    <name evidence="2" type="ORF">HK100_002176</name>
</gene>
<reference evidence="2" key="1">
    <citation type="submission" date="2020-05" db="EMBL/GenBank/DDBJ databases">
        <title>Phylogenomic resolution of chytrid fungi.</title>
        <authorList>
            <person name="Stajich J.E."/>
            <person name="Amses K."/>
            <person name="Simmons R."/>
            <person name="Seto K."/>
            <person name="Myers J."/>
            <person name="Bonds A."/>
            <person name="Quandt C.A."/>
            <person name="Barry K."/>
            <person name="Liu P."/>
            <person name="Grigoriev I."/>
            <person name="Longcore J.E."/>
            <person name="James T.Y."/>
        </authorList>
    </citation>
    <scope>NUCLEOTIDE SEQUENCE</scope>
    <source>
        <strain evidence="2">JEL0513</strain>
    </source>
</reference>
<proteinExistence type="predicted"/>
<organism evidence="2 3">
    <name type="scientific">Physocladia obscura</name>
    <dbReference type="NCBI Taxonomy" id="109957"/>
    <lineage>
        <taxon>Eukaryota</taxon>
        <taxon>Fungi</taxon>
        <taxon>Fungi incertae sedis</taxon>
        <taxon>Chytridiomycota</taxon>
        <taxon>Chytridiomycota incertae sedis</taxon>
        <taxon>Chytridiomycetes</taxon>
        <taxon>Chytridiales</taxon>
        <taxon>Chytriomycetaceae</taxon>
        <taxon>Physocladia</taxon>
    </lineage>
</organism>
<feature type="chain" id="PRO_5042228017" description="Secreted protein" evidence="1">
    <location>
        <begin position="26"/>
        <end position="136"/>
    </location>
</feature>
<evidence type="ECO:0000256" key="1">
    <source>
        <dbReference type="SAM" id="SignalP"/>
    </source>
</evidence>
<dbReference type="AlphaFoldDB" id="A0AAD5SYB4"/>
<comment type="caution">
    <text evidence="2">The sequence shown here is derived from an EMBL/GenBank/DDBJ whole genome shotgun (WGS) entry which is preliminary data.</text>
</comment>
<name>A0AAD5SYB4_9FUNG</name>
<evidence type="ECO:0000313" key="2">
    <source>
        <dbReference type="EMBL" id="KAJ3112844.1"/>
    </source>
</evidence>
<evidence type="ECO:0000313" key="3">
    <source>
        <dbReference type="Proteomes" id="UP001211907"/>
    </source>
</evidence>
<dbReference type="Proteomes" id="UP001211907">
    <property type="component" value="Unassembled WGS sequence"/>
</dbReference>
<keyword evidence="1" id="KW-0732">Signal</keyword>
<protein>
    <recommendedName>
        <fullName evidence="4">Secreted protein</fullName>
    </recommendedName>
</protein>
<feature type="signal peptide" evidence="1">
    <location>
        <begin position="1"/>
        <end position="25"/>
    </location>
</feature>